<evidence type="ECO:0000313" key="2">
    <source>
        <dbReference type="Proteomes" id="UP001220377"/>
    </source>
</evidence>
<name>A0ABY7WNT4_9LACO</name>
<sequence length="49" mass="5237">MVYIVVIREDYEDGIGGVYASEAAAQAFADSIVADGMRDAHVEGWAVCD</sequence>
<dbReference type="RefSeq" id="WP_274258874.1">
    <property type="nucleotide sequence ID" value="NZ_CP117884.1"/>
</dbReference>
<organism evidence="1 2">
    <name type="scientific">Lacticaseibacillus pabuli</name>
    <dbReference type="NCBI Taxonomy" id="3025672"/>
    <lineage>
        <taxon>Bacteria</taxon>
        <taxon>Bacillati</taxon>
        <taxon>Bacillota</taxon>
        <taxon>Bacilli</taxon>
        <taxon>Lactobacillales</taxon>
        <taxon>Lactobacillaceae</taxon>
        <taxon>Lacticaseibacillus</taxon>
    </lineage>
</organism>
<dbReference type="EMBL" id="CP117884">
    <property type="protein sequence ID" value="WDF81840.1"/>
    <property type="molecule type" value="Genomic_DNA"/>
</dbReference>
<dbReference type="Proteomes" id="UP001220377">
    <property type="component" value="Chromosome"/>
</dbReference>
<keyword evidence="2" id="KW-1185">Reference proteome</keyword>
<proteinExistence type="predicted"/>
<accession>A0ABY7WNT4</accession>
<protein>
    <submittedName>
        <fullName evidence="1">Uncharacterized protein</fullName>
    </submittedName>
</protein>
<gene>
    <name evidence="1" type="ORF">PQ472_07860</name>
</gene>
<reference evidence="1 2" key="1">
    <citation type="submission" date="2023-02" db="EMBL/GenBank/DDBJ databases">
        <title>Genome sequence of Lacticaseibacillus sp. KACC 23028.</title>
        <authorList>
            <person name="Kim S."/>
            <person name="Heo J."/>
            <person name="Kwon S.-W."/>
        </authorList>
    </citation>
    <scope>NUCLEOTIDE SEQUENCE [LARGE SCALE GENOMIC DNA]</scope>
    <source>
        <strain evidence="1 2">KACC 23028</strain>
    </source>
</reference>
<evidence type="ECO:0000313" key="1">
    <source>
        <dbReference type="EMBL" id="WDF81840.1"/>
    </source>
</evidence>